<dbReference type="AlphaFoldDB" id="A0A017SA77"/>
<accession>A0A017SA77</accession>
<dbReference type="Proteomes" id="UP000019804">
    <property type="component" value="Unassembled WGS sequence"/>
</dbReference>
<evidence type="ECO:0000256" key="1">
    <source>
        <dbReference type="SAM" id="SignalP"/>
    </source>
</evidence>
<feature type="chain" id="PRO_5001499260" evidence="1">
    <location>
        <begin position="21"/>
        <end position="127"/>
    </location>
</feature>
<evidence type="ECO:0000313" key="3">
    <source>
        <dbReference type="Proteomes" id="UP000019804"/>
    </source>
</evidence>
<dbReference type="RefSeq" id="XP_040637409.1">
    <property type="nucleotide sequence ID" value="XM_040777773.1"/>
</dbReference>
<name>A0A017SA77_ASPRC</name>
<evidence type="ECO:0000313" key="2">
    <source>
        <dbReference type="EMBL" id="EYE93721.1"/>
    </source>
</evidence>
<dbReference type="OrthoDB" id="4507473at2759"/>
<dbReference type="EMBL" id="KK088430">
    <property type="protein sequence ID" value="EYE93721.1"/>
    <property type="molecule type" value="Genomic_DNA"/>
</dbReference>
<proteinExistence type="predicted"/>
<feature type="signal peptide" evidence="1">
    <location>
        <begin position="1"/>
        <end position="20"/>
    </location>
</feature>
<dbReference type="GeneID" id="63692897"/>
<dbReference type="HOGENOM" id="CLU_1970078_0_0_1"/>
<protein>
    <submittedName>
        <fullName evidence="2">Uncharacterized protein</fullName>
    </submittedName>
</protein>
<sequence>MQLKPLLALLTTSLPVLTAAQPLSGETSLANSVQVMQEKPVFATDLIDSTRRAIPAELTALPPNVMEKRQLDGEIVLPLIKLLKKVLKGLAQGGGGGLGVQSEEVQVMLDELKKVRDGSHKDTMASS</sequence>
<keyword evidence="1" id="KW-0732">Signal</keyword>
<reference evidence="3" key="1">
    <citation type="journal article" date="2014" name="Nat. Commun.">
        <title>Genomic adaptations of the halophilic Dead Sea filamentous fungus Eurotium rubrum.</title>
        <authorList>
            <person name="Kis-Papo T."/>
            <person name="Weig A.R."/>
            <person name="Riley R."/>
            <person name="Persoh D."/>
            <person name="Salamov A."/>
            <person name="Sun H."/>
            <person name="Lipzen A."/>
            <person name="Wasser S.P."/>
            <person name="Rambold G."/>
            <person name="Grigoriev I.V."/>
            <person name="Nevo E."/>
        </authorList>
    </citation>
    <scope>NUCLEOTIDE SEQUENCE [LARGE SCALE GENOMIC DNA]</scope>
    <source>
        <strain evidence="3">CBS 135680</strain>
    </source>
</reference>
<keyword evidence="3" id="KW-1185">Reference proteome</keyword>
<organism evidence="2 3">
    <name type="scientific">Aspergillus ruber (strain CBS 135680)</name>
    <dbReference type="NCBI Taxonomy" id="1388766"/>
    <lineage>
        <taxon>Eukaryota</taxon>
        <taxon>Fungi</taxon>
        <taxon>Dikarya</taxon>
        <taxon>Ascomycota</taxon>
        <taxon>Pezizomycotina</taxon>
        <taxon>Eurotiomycetes</taxon>
        <taxon>Eurotiomycetidae</taxon>
        <taxon>Eurotiales</taxon>
        <taxon>Aspergillaceae</taxon>
        <taxon>Aspergillus</taxon>
        <taxon>Aspergillus subgen. Aspergillus</taxon>
    </lineage>
</organism>
<gene>
    <name evidence="2" type="ORF">EURHEDRAFT_143084</name>
</gene>